<name>A0A914DWE7_9BILA</name>
<organism evidence="1 2">
    <name type="scientific">Acrobeloides nanus</name>
    <dbReference type="NCBI Taxonomy" id="290746"/>
    <lineage>
        <taxon>Eukaryota</taxon>
        <taxon>Metazoa</taxon>
        <taxon>Ecdysozoa</taxon>
        <taxon>Nematoda</taxon>
        <taxon>Chromadorea</taxon>
        <taxon>Rhabditida</taxon>
        <taxon>Tylenchina</taxon>
        <taxon>Cephalobomorpha</taxon>
        <taxon>Cephaloboidea</taxon>
        <taxon>Cephalobidae</taxon>
        <taxon>Acrobeloides</taxon>
    </lineage>
</organism>
<dbReference type="Proteomes" id="UP000887540">
    <property type="component" value="Unplaced"/>
</dbReference>
<reference evidence="2" key="1">
    <citation type="submission" date="2022-11" db="UniProtKB">
        <authorList>
            <consortium name="WormBaseParasite"/>
        </authorList>
    </citation>
    <scope>IDENTIFICATION</scope>
</reference>
<accession>A0A914DWE7</accession>
<protein>
    <submittedName>
        <fullName evidence="2">Uncharacterized protein</fullName>
    </submittedName>
</protein>
<keyword evidence="1" id="KW-1185">Reference proteome</keyword>
<evidence type="ECO:0000313" key="1">
    <source>
        <dbReference type="Proteomes" id="UP000887540"/>
    </source>
</evidence>
<dbReference type="WBParaSite" id="ACRNAN_scaffold4023.g13993.t1">
    <property type="protein sequence ID" value="ACRNAN_scaffold4023.g13993.t1"/>
    <property type="gene ID" value="ACRNAN_scaffold4023.g13993"/>
</dbReference>
<dbReference type="AlphaFoldDB" id="A0A914DWE7"/>
<proteinExistence type="predicted"/>
<sequence>MSDIKDYQEPKNETEEAKFQYYTKEKIRQQVSKYTLTIPEADKEDVVQKVRDILLKNTCSDGSSRNAQAVCFACLAKSSQRKETSVIVFSTTPPVLEPVSK</sequence>
<evidence type="ECO:0000313" key="2">
    <source>
        <dbReference type="WBParaSite" id="ACRNAN_scaffold4023.g13993.t1"/>
    </source>
</evidence>